<dbReference type="SUPFAM" id="SSF53187">
    <property type="entry name" value="Zn-dependent exopeptidases"/>
    <property type="match status" value="1"/>
</dbReference>
<evidence type="ECO:0000313" key="6">
    <source>
        <dbReference type="EMBL" id="QEX16803.1"/>
    </source>
</evidence>
<evidence type="ECO:0000259" key="5">
    <source>
        <dbReference type="Pfam" id="PF24827"/>
    </source>
</evidence>
<keyword evidence="7" id="KW-1185">Reference proteome</keyword>
<sequence>MRRQPLEISLGNDDPGLSTALRGWRYRASKRGPRILVTGAVHGDEVTSSAALWHTAEQLEDWITAGSVTLIPCVNVLAVRASQRQVPLENIDLNRRFPGRPDGLLADRIAHALAGLLEEHDALIDVHTAGWSVPFVLLDHFADSRLERRVLRWAACSALPVVAEMPAEISNLQGLDRSWSAWAVRQGKPAVTMELSGFHAIDHVGAHRGATAIINMLNAAPDLSDRLPRQGPAAAPWVRRAICSDWGGLFEAERRPGDHVGAGERIGWVRSLTGEPLGAIKAPEAGLLLEIQPLSALHVGMRAATVAVERKLRPR</sequence>
<dbReference type="GO" id="GO:0016788">
    <property type="term" value="F:hydrolase activity, acting on ester bonds"/>
    <property type="evidence" value="ECO:0007669"/>
    <property type="project" value="InterPro"/>
</dbReference>
<keyword evidence="2" id="KW-0479">Metal-binding</keyword>
<gene>
    <name evidence="6" type="ORF">FRZ44_20980</name>
</gene>
<dbReference type="InterPro" id="IPR055438">
    <property type="entry name" value="AstE_AspA_cat"/>
</dbReference>
<dbReference type="GO" id="GO:0046872">
    <property type="term" value="F:metal ion binding"/>
    <property type="evidence" value="ECO:0007669"/>
    <property type="project" value="UniProtKB-KW"/>
</dbReference>
<organism evidence="6 7">
    <name type="scientific">Hypericibacter terrae</name>
    <dbReference type="NCBI Taxonomy" id="2602015"/>
    <lineage>
        <taxon>Bacteria</taxon>
        <taxon>Pseudomonadati</taxon>
        <taxon>Pseudomonadota</taxon>
        <taxon>Alphaproteobacteria</taxon>
        <taxon>Rhodospirillales</taxon>
        <taxon>Dongiaceae</taxon>
        <taxon>Hypericibacter</taxon>
    </lineage>
</organism>
<dbReference type="PANTHER" id="PTHR37326">
    <property type="entry name" value="BLL3975 PROTEIN"/>
    <property type="match status" value="1"/>
</dbReference>
<keyword evidence="3" id="KW-0378">Hydrolase</keyword>
<dbReference type="AlphaFoldDB" id="A0A5J6MH55"/>
<evidence type="ECO:0000256" key="4">
    <source>
        <dbReference type="ARBA" id="ARBA00022833"/>
    </source>
</evidence>
<proteinExistence type="predicted"/>
<evidence type="ECO:0000256" key="3">
    <source>
        <dbReference type="ARBA" id="ARBA00022801"/>
    </source>
</evidence>
<evidence type="ECO:0000256" key="1">
    <source>
        <dbReference type="ARBA" id="ARBA00001947"/>
    </source>
</evidence>
<keyword evidence="4" id="KW-0862">Zinc</keyword>
<comment type="cofactor">
    <cofactor evidence="1">
        <name>Zn(2+)</name>
        <dbReference type="ChEBI" id="CHEBI:29105"/>
    </cofactor>
</comment>
<protein>
    <submittedName>
        <fullName evidence="6">Peptidase M14</fullName>
    </submittedName>
</protein>
<accession>A0A5J6MH55</accession>
<dbReference type="InterPro" id="IPR053138">
    <property type="entry name" value="N-alpha-Ac-DABA_deacetylase"/>
</dbReference>
<evidence type="ECO:0000256" key="2">
    <source>
        <dbReference type="ARBA" id="ARBA00022723"/>
    </source>
</evidence>
<name>A0A5J6MH55_9PROT</name>
<dbReference type="EMBL" id="CP042906">
    <property type="protein sequence ID" value="QEX16803.1"/>
    <property type="molecule type" value="Genomic_DNA"/>
</dbReference>
<dbReference type="Pfam" id="PF24827">
    <property type="entry name" value="AstE_AspA_cat"/>
    <property type="match status" value="1"/>
</dbReference>
<dbReference type="KEGG" id="htq:FRZ44_20980"/>
<dbReference type="Proteomes" id="UP000326202">
    <property type="component" value="Chromosome"/>
</dbReference>
<evidence type="ECO:0000313" key="7">
    <source>
        <dbReference type="Proteomes" id="UP000326202"/>
    </source>
</evidence>
<dbReference type="Gene3D" id="3.40.630.10">
    <property type="entry name" value="Zn peptidases"/>
    <property type="match status" value="1"/>
</dbReference>
<reference evidence="6 7" key="1">
    <citation type="submission" date="2019-08" db="EMBL/GenBank/DDBJ databases">
        <title>Hyperibacter terrae gen. nov., sp. nov. and Hyperibacter viscosus sp. nov., two new members in the family Rhodospirillaceae isolated from the rhizosphere of Hypericum perforatum.</title>
        <authorList>
            <person name="Noviana Z."/>
        </authorList>
    </citation>
    <scope>NUCLEOTIDE SEQUENCE [LARGE SCALE GENOMIC DNA]</scope>
    <source>
        <strain evidence="6 7">R5913</strain>
    </source>
</reference>
<dbReference type="PANTHER" id="PTHR37326:SF1">
    <property type="entry name" value="BLL3975 PROTEIN"/>
    <property type="match status" value="1"/>
</dbReference>
<dbReference type="RefSeq" id="WP_191908522.1">
    <property type="nucleotide sequence ID" value="NZ_CP042906.1"/>
</dbReference>
<feature type="domain" description="Succinylglutamate desuccinylase/Aspartoacylase catalytic" evidence="5">
    <location>
        <begin position="32"/>
        <end position="218"/>
    </location>
</feature>